<comment type="caution">
    <text evidence="5">The sequence shown here is derived from an EMBL/GenBank/DDBJ whole genome shotgun (WGS) entry which is preliminary data.</text>
</comment>
<evidence type="ECO:0000313" key="5">
    <source>
        <dbReference type="EMBL" id="KYC51530.1"/>
    </source>
</evidence>
<evidence type="ECO:0000256" key="2">
    <source>
        <dbReference type="ARBA" id="ARBA00022801"/>
    </source>
</evidence>
<reference evidence="5 6" key="1">
    <citation type="journal article" date="2016" name="ISME J.">
        <title>Chasing the elusive Euryarchaeota class WSA2: genomes reveal a uniquely fastidious methyl-reducing methanogen.</title>
        <authorList>
            <person name="Nobu M.K."/>
            <person name="Narihiro T."/>
            <person name="Kuroda K."/>
            <person name="Mei R."/>
            <person name="Liu W.T."/>
        </authorList>
    </citation>
    <scope>NUCLEOTIDE SEQUENCE [LARGE SCALE GENOMIC DNA]</scope>
    <source>
        <strain evidence="5">U1lsi0528_Bin089</strain>
    </source>
</reference>
<dbReference type="PANTHER" id="PTHR30337:SF0">
    <property type="entry name" value="NUCLEASE SBCCD SUBUNIT D"/>
    <property type="match status" value="1"/>
</dbReference>
<evidence type="ECO:0000256" key="3">
    <source>
        <dbReference type="ARBA" id="ARBA00022839"/>
    </source>
</evidence>
<dbReference type="Proteomes" id="UP000075578">
    <property type="component" value="Unassembled WGS sequence"/>
</dbReference>
<organism evidence="5 6">
    <name type="scientific">Candidatus Methanofastidiosum methylothiophilum</name>
    <dbReference type="NCBI Taxonomy" id="1705564"/>
    <lineage>
        <taxon>Archaea</taxon>
        <taxon>Methanobacteriati</taxon>
        <taxon>Methanobacteriota</taxon>
        <taxon>Stenosarchaea group</taxon>
        <taxon>Candidatus Methanofastidiosia</taxon>
        <taxon>Candidatus Methanofastidiosales</taxon>
        <taxon>Candidatus Methanofastidiosaceae</taxon>
        <taxon>Candidatus Methanofastidiosum</taxon>
    </lineage>
</organism>
<dbReference type="Pfam" id="PF00149">
    <property type="entry name" value="Metallophos"/>
    <property type="match status" value="1"/>
</dbReference>
<proteinExistence type="predicted"/>
<dbReference type="InterPro" id="IPR041796">
    <property type="entry name" value="Mre11_N"/>
</dbReference>
<dbReference type="SUPFAM" id="SSF56300">
    <property type="entry name" value="Metallo-dependent phosphatases"/>
    <property type="match status" value="1"/>
</dbReference>
<dbReference type="AlphaFoldDB" id="A0A150J2S6"/>
<protein>
    <submittedName>
        <fullName evidence="5">DNA double-strand break repair protein Mre11</fullName>
    </submittedName>
</protein>
<evidence type="ECO:0000256" key="1">
    <source>
        <dbReference type="ARBA" id="ARBA00022722"/>
    </source>
</evidence>
<keyword evidence="1" id="KW-0540">Nuclease</keyword>
<feature type="domain" description="Calcineurin-like phosphoesterase" evidence="4">
    <location>
        <begin position="1"/>
        <end position="200"/>
    </location>
</feature>
<dbReference type="GO" id="GO:0004527">
    <property type="term" value="F:exonuclease activity"/>
    <property type="evidence" value="ECO:0007669"/>
    <property type="project" value="UniProtKB-KW"/>
</dbReference>
<gene>
    <name evidence="5" type="ORF">AMQ74_01118</name>
</gene>
<dbReference type="InterPro" id="IPR050535">
    <property type="entry name" value="DNA_Repair-Maintenance_Comp"/>
</dbReference>
<dbReference type="EMBL" id="LNGD01000066">
    <property type="protein sequence ID" value="KYC51530.1"/>
    <property type="molecule type" value="Genomic_DNA"/>
</dbReference>
<name>A0A150J2S6_9EURY</name>
<keyword evidence="2" id="KW-0378">Hydrolase</keyword>
<dbReference type="CDD" id="cd00840">
    <property type="entry name" value="MPP_Mre11_N"/>
    <property type="match status" value="1"/>
</dbReference>
<evidence type="ECO:0000313" key="6">
    <source>
        <dbReference type="Proteomes" id="UP000075578"/>
    </source>
</evidence>
<dbReference type="Gene3D" id="3.60.21.10">
    <property type="match status" value="1"/>
</dbReference>
<dbReference type="InterPro" id="IPR029052">
    <property type="entry name" value="Metallo-depent_PP-like"/>
</dbReference>
<evidence type="ECO:0000259" key="4">
    <source>
        <dbReference type="Pfam" id="PF00149"/>
    </source>
</evidence>
<sequence length="418" mass="47275">MKFSHMADLHLGGWREDTLREIGIKSFEKAVDISINENVDFILISGDLFDSSNPTIEVMASAAKKLYQLKENNIGVYVIEGSHDFSPTGRTILKVFQEAGLLKKVTSADEVDGKLRLRGVKDPKTGTLIYGVSGIRGSLEKATYDVLDRSFLEQNDDKKIFMFHSAIQELKPSSLAHIEAMPISYLPKGFFYYAGGHIHEKGEFELDNYKNVVFPGALFANNIDELLIFKGGGFYIVEFDNGVISKKYVPVKIAPVIVLEINVDGLTSFSIEENIKNDISKKDFTNSIVITKFKGKLEGNISSLNFKKINELIENKGARLVKRDTRGLVFKEFKEIKNVSFTKDKLEEDIISRHKDQVSLKGCPTETIYFVKNLMEILSKEKKEGEKKDDYNNNIIRDSIEYLRKLKLLDGLDENNLS</sequence>
<dbReference type="PANTHER" id="PTHR30337">
    <property type="entry name" value="COMPONENT OF ATP-DEPENDENT DSDNA EXONUCLEASE"/>
    <property type="match status" value="1"/>
</dbReference>
<keyword evidence="3" id="KW-0269">Exonuclease</keyword>
<accession>A0A150J2S6</accession>
<dbReference type="InterPro" id="IPR004843">
    <property type="entry name" value="Calcineurin-like_PHP"/>
</dbReference>